<dbReference type="PANTHER" id="PTHR44591:SF19">
    <property type="entry name" value="TWO-COMPONENT RESPONSE REGULATOR-RELATED"/>
    <property type="match status" value="1"/>
</dbReference>
<protein>
    <submittedName>
        <fullName evidence="4">Response regulator</fullName>
    </submittedName>
</protein>
<feature type="domain" description="Response regulatory" evidence="3">
    <location>
        <begin position="4"/>
        <end position="119"/>
    </location>
</feature>
<gene>
    <name evidence="4" type="ORF">CWB73_21865</name>
</gene>
<evidence type="ECO:0000313" key="5">
    <source>
        <dbReference type="Proteomes" id="UP000307362"/>
    </source>
</evidence>
<evidence type="ECO:0000256" key="1">
    <source>
        <dbReference type="ARBA" id="ARBA00022553"/>
    </source>
</evidence>
<accession>A0A5S3YME9</accession>
<dbReference type="AlphaFoldDB" id="A0A5S3YME9"/>
<evidence type="ECO:0000313" key="4">
    <source>
        <dbReference type="EMBL" id="TMP75555.1"/>
    </source>
</evidence>
<dbReference type="PROSITE" id="PS50110">
    <property type="entry name" value="RESPONSE_REGULATORY"/>
    <property type="match status" value="1"/>
</dbReference>
<dbReference type="RefSeq" id="WP_138569374.1">
    <property type="nucleotide sequence ID" value="NZ_PNCM01000373.1"/>
</dbReference>
<reference evidence="4 5" key="1">
    <citation type="submission" date="2017-12" db="EMBL/GenBank/DDBJ databases">
        <authorList>
            <person name="Paulsen S."/>
            <person name="Gram L.K."/>
        </authorList>
    </citation>
    <scope>NUCLEOTIDE SEQUENCE [LARGE SCALE GENOMIC DNA]</scope>
    <source>
        <strain evidence="4 5">S1189</strain>
    </source>
</reference>
<keyword evidence="1 2" id="KW-0597">Phosphoprotein</keyword>
<dbReference type="SMART" id="SM00448">
    <property type="entry name" value="REC"/>
    <property type="match status" value="1"/>
</dbReference>
<organism evidence="4 5">
    <name type="scientific">Pseudoalteromonas phenolica</name>
    <dbReference type="NCBI Taxonomy" id="161398"/>
    <lineage>
        <taxon>Bacteria</taxon>
        <taxon>Pseudomonadati</taxon>
        <taxon>Pseudomonadota</taxon>
        <taxon>Gammaproteobacteria</taxon>
        <taxon>Alteromonadales</taxon>
        <taxon>Pseudoalteromonadaceae</taxon>
        <taxon>Pseudoalteromonas</taxon>
    </lineage>
</organism>
<dbReference type="OrthoDB" id="9816034at2"/>
<dbReference type="GO" id="GO:0000160">
    <property type="term" value="P:phosphorelay signal transduction system"/>
    <property type="evidence" value="ECO:0007669"/>
    <property type="project" value="InterPro"/>
</dbReference>
<feature type="non-terminal residue" evidence="4">
    <location>
        <position position="138"/>
    </location>
</feature>
<dbReference type="Gene3D" id="3.40.50.2300">
    <property type="match status" value="1"/>
</dbReference>
<name>A0A5S3YME9_9GAMM</name>
<reference evidence="5" key="2">
    <citation type="submission" date="2019-06" db="EMBL/GenBank/DDBJ databases">
        <title>Co-occurence of chitin degradation, pigmentation and bioactivity in marine Pseudoalteromonas.</title>
        <authorList>
            <person name="Sonnenschein E.C."/>
            <person name="Bech P.K."/>
        </authorList>
    </citation>
    <scope>NUCLEOTIDE SEQUENCE [LARGE SCALE GENOMIC DNA]</scope>
    <source>
        <strain evidence="5">S1189</strain>
    </source>
</reference>
<sequence>MNAPIMLVDDEIDILKSLKRTLRLQHYEVVYTDDPRQALGLIQEHKPHVLITDFRMPNMNGQELIQEVKKHDPSIECIVLSGQADYDDMKSLINANNTFKFLSKPWNNEELYTTIEAALTNHHKNELKTQILRNNNAP</sequence>
<dbReference type="InterPro" id="IPR001789">
    <property type="entry name" value="Sig_transdc_resp-reg_receiver"/>
</dbReference>
<evidence type="ECO:0000259" key="3">
    <source>
        <dbReference type="PROSITE" id="PS50110"/>
    </source>
</evidence>
<evidence type="ECO:0000256" key="2">
    <source>
        <dbReference type="PROSITE-ProRule" id="PRU00169"/>
    </source>
</evidence>
<dbReference type="PANTHER" id="PTHR44591">
    <property type="entry name" value="STRESS RESPONSE REGULATOR PROTEIN 1"/>
    <property type="match status" value="1"/>
</dbReference>
<proteinExistence type="predicted"/>
<dbReference type="CDD" id="cd17569">
    <property type="entry name" value="REC_HupR-like"/>
    <property type="match status" value="1"/>
</dbReference>
<dbReference type="SUPFAM" id="SSF52172">
    <property type="entry name" value="CheY-like"/>
    <property type="match status" value="1"/>
</dbReference>
<dbReference type="Proteomes" id="UP000307362">
    <property type="component" value="Unassembled WGS sequence"/>
</dbReference>
<dbReference type="Pfam" id="PF00072">
    <property type="entry name" value="Response_reg"/>
    <property type="match status" value="1"/>
</dbReference>
<dbReference type="InterPro" id="IPR011006">
    <property type="entry name" value="CheY-like_superfamily"/>
</dbReference>
<comment type="caution">
    <text evidence="4">The sequence shown here is derived from an EMBL/GenBank/DDBJ whole genome shotgun (WGS) entry which is preliminary data.</text>
</comment>
<dbReference type="EMBL" id="PNCM01000373">
    <property type="protein sequence ID" value="TMP75555.1"/>
    <property type="molecule type" value="Genomic_DNA"/>
</dbReference>
<dbReference type="InterPro" id="IPR050595">
    <property type="entry name" value="Bact_response_regulator"/>
</dbReference>
<feature type="modified residue" description="4-aspartylphosphate" evidence="2">
    <location>
        <position position="53"/>
    </location>
</feature>